<organism evidence="3 4">
    <name type="scientific">Nematostella vectensis</name>
    <name type="common">Starlet sea anemone</name>
    <dbReference type="NCBI Taxonomy" id="45351"/>
    <lineage>
        <taxon>Eukaryota</taxon>
        <taxon>Metazoa</taxon>
        <taxon>Cnidaria</taxon>
        <taxon>Anthozoa</taxon>
        <taxon>Hexacorallia</taxon>
        <taxon>Actiniaria</taxon>
        <taxon>Edwardsiidae</taxon>
        <taxon>Nematostella</taxon>
    </lineage>
</organism>
<proteinExistence type="predicted"/>
<keyword evidence="1" id="KW-0732">Signal</keyword>
<dbReference type="AlphaFoldDB" id="A7RJV5"/>
<dbReference type="InterPro" id="IPR006571">
    <property type="entry name" value="TLDc_dom"/>
</dbReference>
<name>A7RJV5_NEMVE</name>
<dbReference type="Pfam" id="PF07534">
    <property type="entry name" value="TLD"/>
    <property type="match status" value="1"/>
</dbReference>
<feature type="signal peptide" evidence="1">
    <location>
        <begin position="1"/>
        <end position="19"/>
    </location>
</feature>
<evidence type="ECO:0000256" key="1">
    <source>
        <dbReference type="SAM" id="SignalP"/>
    </source>
</evidence>
<evidence type="ECO:0000313" key="4">
    <source>
        <dbReference type="Proteomes" id="UP000001593"/>
    </source>
</evidence>
<dbReference type="HOGENOM" id="CLU_910010_0_0_1"/>
<keyword evidence="4" id="KW-1185">Reference proteome</keyword>
<dbReference type="OrthoDB" id="27341at2759"/>
<dbReference type="KEGG" id="nve:5520580"/>
<dbReference type="SMART" id="SM00584">
    <property type="entry name" value="TLDc"/>
    <property type="match status" value="1"/>
</dbReference>
<dbReference type="OMA" id="AENSCEL"/>
<gene>
    <name evidence="3" type="ORF">NEMVEDRAFT_v1g238814</name>
</gene>
<protein>
    <recommendedName>
        <fullName evidence="2">TLDc domain-containing protein</fullName>
    </recommendedName>
</protein>
<feature type="chain" id="PRO_5002714270" description="TLDc domain-containing protein" evidence="1">
    <location>
        <begin position="20"/>
        <end position="306"/>
    </location>
</feature>
<sequence>MAWQGTFIAFLYLCLPANSFHPFTVKDYIYPRHILRRIEKVDWLGCIQACLADTSCRSYSFRSSRTALGETCSLSECGISGNNDREAKLVFASGFVFQQLKTVQNSLDCQGGGQYIHKEHRLAQSVILHDKTKTYLDDLHIFLDPLHSKEQGAWIRCYHANSDGRNFTVFHENCDGIGPTVTIVRVRNYVFGGYSSVSWKDDCRFYKSPKSFLFSLYNVGGYSPTQLLLIDEQDQAALWGCSRNGPTFGHGFDLSLSYADVPQCYARPKTYAPPDNCNVGKSCNFFTGQQLFSPSDIEVFYFKPNT</sequence>
<reference evidence="3 4" key="1">
    <citation type="journal article" date="2007" name="Science">
        <title>Sea anemone genome reveals ancestral eumetazoan gene repertoire and genomic organization.</title>
        <authorList>
            <person name="Putnam N.H."/>
            <person name="Srivastava M."/>
            <person name="Hellsten U."/>
            <person name="Dirks B."/>
            <person name="Chapman J."/>
            <person name="Salamov A."/>
            <person name="Terry A."/>
            <person name="Shapiro H."/>
            <person name="Lindquist E."/>
            <person name="Kapitonov V.V."/>
            <person name="Jurka J."/>
            <person name="Genikhovich G."/>
            <person name="Grigoriev I.V."/>
            <person name="Lucas S.M."/>
            <person name="Steele R.E."/>
            <person name="Finnerty J.R."/>
            <person name="Technau U."/>
            <person name="Martindale M.Q."/>
            <person name="Rokhsar D.S."/>
        </authorList>
    </citation>
    <scope>NUCLEOTIDE SEQUENCE [LARGE SCALE GENOMIC DNA]</scope>
    <source>
        <strain evidence="4">CH2 X CH6</strain>
    </source>
</reference>
<dbReference type="InParanoid" id="A7RJV5"/>
<evidence type="ECO:0000313" key="3">
    <source>
        <dbReference type="EMBL" id="EDO48431.1"/>
    </source>
</evidence>
<feature type="domain" description="TLDc" evidence="2">
    <location>
        <begin position="126"/>
        <end position="303"/>
    </location>
</feature>
<dbReference type="Proteomes" id="UP000001593">
    <property type="component" value="Unassembled WGS sequence"/>
</dbReference>
<dbReference type="EMBL" id="DS469514">
    <property type="protein sequence ID" value="EDO48431.1"/>
    <property type="molecule type" value="Genomic_DNA"/>
</dbReference>
<evidence type="ECO:0000259" key="2">
    <source>
        <dbReference type="PROSITE" id="PS51886"/>
    </source>
</evidence>
<dbReference type="STRING" id="45351.A7RJV5"/>
<dbReference type="PhylomeDB" id="A7RJV5"/>
<dbReference type="PROSITE" id="PS51886">
    <property type="entry name" value="TLDC"/>
    <property type="match status" value="1"/>
</dbReference>
<accession>A7RJV5</accession>